<evidence type="ECO:0000313" key="1">
    <source>
        <dbReference type="EMBL" id="CAD7408609.1"/>
    </source>
</evidence>
<gene>
    <name evidence="1" type="ORF">TCEB3V08_LOCUS9615</name>
</gene>
<reference evidence="1" key="1">
    <citation type="submission" date="2020-11" db="EMBL/GenBank/DDBJ databases">
        <authorList>
            <person name="Tran Van P."/>
        </authorList>
    </citation>
    <scope>NUCLEOTIDE SEQUENCE</scope>
</reference>
<accession>A0A7R9H472</accession>
<proteinExistence type="predicted"/>
<dbReference type="AlphaFoldDB" id="A0A7R9H472"/>
<dbReference type="EMBL" id="OC320691">
    <property type="protein sequence ID" value="CAD7408609.1"/>
    <property type="molecule type" value="Genomic_DNA"/>
</dbReference>
<name>A0A7R9H472_TIMCR</name>
<sequence>MLSQKVVHLSSSSSASSSSPPLYTCPSISSSSSSSPAISAFSASARSICLASSASSVAVTTLGCINRLSYLVEINYATHSVLAPLGARTQRTLNVSLIPPGMEVQRSDDPQEVNKQQCCEHAQQHWSKALIMIRNLQNSLFEEIISRGFLFVFLLKFPSRPLVEIFQLLVILVVQEFRHMAQDGVDSLCFGKPLCALLHILSGHSSLAQRALTQWKLLDLLSCQLTQTSKQNNADRRPKTQIN</sequence>
<organism evidence="1">
    <name type="scientific">Timema cristinae</name>
    <name type="common">Walking stick</name>
    <dbReference type="NCBI Taxonomy" id="61476"/>
    <lineage>
        <taxon>Eukaryota</taxon>
        <taxon>Metazoa</taxon>
        <taxon>Ecdysozoa</taxon>
        <taxon>Arthropoda</taxon>
        <taxon>Hexapoda</taxon>
        <taxon>Insecta</taxon>
        <taxon>Pterygota</taxon>
        <taxon>Neoptera</taxon>
        <taxon>Polyneoptera</taxon>
        <taxon>Phasmatodea</taxon>
        <taxon>Timematodea</taxon>
        <taxon>Timematoidea</taxon>
        <taxon>Timematidae</taxon>
        <taxon>Timema</taxon>
    </lineage>
</organism>
<protein>
    <submittedName>
        <fullName evidence="1">Uncharacterized protein</fullName>
    </submittedName>
</protein>